<proteinExistence type="predicted"/>
<organism evidence="3 4">
    <name type="scientific">Crotalaria pallida</name>
    <name type="common">Smooth rattlebox</name>
    <name type="synonym">Crotalaria striata</name>
    <dbReference type="NCBI Taxonomy" id="3830"/>
    <lineage>
        <taxon>Eukaryota</taxon>
        <taxon>Viridiplantae</taxon>
        <taxon>Streptophyta</taxon>
        <taxon>Embryophyta</taxon>
        <taxon>Tracheophyta</taxon>
        <taxon>Spermatophyta</taxon>
        <taxon>Magnoliopsida</taxon>
        <taxon>eudicotyledons</taxon>
        <taxon>Gunneridae</taxon>
        <taxon>Pentapetalae</taxon>
        <taxon>rosids</taxon>
        <taxon>fabids</taxon>
        <taxon>Fabales</taxon>
        <taxon>Fabaceae</taxon>
        <taxon>Papilionoideae</taxon>
        <taxon>50 kb inversion clade</taxon>
        <taxon>genistoids sensu lato</taxon>
        <taxon>core genistoids</taxon>
        <taxon>Crotalarieae</taxon>
        <taxon>Crotalaria</taxon>
    </lineage>
</organism>
<feature type="compositionally biased region" description="Polar residues" evidence="1">
    <location>
        <begin position="189"/>
        <end position="199"/>
    </location>
</feature>
<evidence type="ECO:0000313" key="3">
    <source>
        <dbReference type="EMBL" id="KAK7291219.1"/>
    </source>
</evidence>
<feature type="region of interest" description="Disordered" evidence="1">
    <location>
        <begin position="189"/>
        <end position="218"/>
    </location>
</feature>
<comment type="caution">
    <text evidence="3">The sequence shown here is derived from an EMBL/GenBank/DDBJ whole genome shotgun (WGS) entry which is preliminary data.</text>
</comment>
<reference evidence="3 4" key="1">
    <citation type="submission" date="2024-01" db="EMBL/GenBank/DDBJ databases">
        <title>The genomes of 5 underutilized Papilionoideae crops provide insights into root nodulation and disease resistanc.</title>
        <authorList>
            <person name="Yuan L."/>
        </authorList>
    </citation>
    <scope>NUCLEOTIDE SEQUENCE [LARGE SCALE GENOMIC DNA]</scope>
    <source>
        <strain evidence="3">ZHUSHIDOU_FW_LH</strain>
        <tissue evidence="3">Leaf</tissue>
    </source>
</reference>
<dbReference type="PANTHER" id="PTHR46250:SF18">
    <property type="entry name" value="MYB_SANT-LIKE DOMAIN-CONTAINING PROTEIN"/>
    <property type="match status" value="1"/>
</dbReference>
<dbReference type="AlphaFoldDB" id="A0AAN9J5J0"/>
<dbReference type="Gene3D" id="3.90.550.10">
    <property type="entry name" value="Spore Coat Polysaccharide Biosynthesis Protein SpsA, Chain A"/>
    <property type="match status" value="1"/>
</dbReference>
<accession>A0AAN9J5J0</accession>
<evidence type="ECO:0000256" key="1">
    <source>
        <dbReference type="SAM" id="MobiDB-lite"/>
    </source>
</evidence>
<sequence length="438" mass="49085">MEDSSEFQSPKPTKRQWTAEEDSALMISLLRLAESNHWKADAGTFKPGYCKELEKYIREIIPNCTLKASPHIESRVKHLKVQYFAIKDMLGPNASGFGWDDTRKMIVVEKEIYKEWCKSHRSAVGLYGKPFPHYDTLDFIYGKDKANGGNAENPAEAAFSMEREVNQTVPEVEPELNLGGDENFFESQTTQVTGSTNQSRGGGYMSKAGKRGGKRPRYNDAVSESIVASLNKLGTFHERASDNIEKLATCFVQDKNSIDRSNLVTSTLKEIEGLSVMDMVKAAILINNNNKLCESFLTMDTPEMKKGFVYLVLTNNGAIGVRCCSIWGSKGEFDTCYWCPYAAAVTWLDNNFQVRCCSIWGSKGEFGTCYWCPYAAAVTWLDNNFQPTQVTLLKQEKVACLDDNDARLALDPHNKYKIQTKPHGHGDVHSLLYSSGIL</sequence>
<dbReference type="PANTHER" id="PTHR46250">
    <property type="entry name" value="MYB/SANT-LIKE DNA-BINDING DOMAIN PROTEIN-RELATED"/>
    <property type="match status" value="1"/>
</dbReference>
<dbReference type="Pfam" id="PF12776">
    <property type="entry name" value="Myb_DNA-bind_3"/>
    <property type="match status" value="1"/>
</dbReference>
<feature type="domain" description="Myb/SANT-like" evidence="2">
    <location>
        <begin position="17"/>
        <end position="115"/>
    </location>
</feature>
<keyword evidence="4" id="KW-1185">Reference proteome</keyword>
<evidence type="ECO:0000259" key="2">
    <source>
        <dbReference type="Pfam" id="PF12776"/>
    </source>
</evidence>
<dbReference type="InterPro" id="IPR029044">
    <property type="entry name" value="Nucleotide-diphossugar_trans"/>
</dbReference>
<evidence type="ECO:0000313" key="4">
    <source>
        <dbReference type="Proteomes" id="UP001372338"/>
    </source>
</evidence>
<gene>
    <name evidence="3" type="ORF">RIF29_06181</name>
</gene>
<name>A0AAN9J5J0_CROPI</name>
<dbReference type="EMBL" id="JAYWIO010000001">
    <property type="protein sequence ID" value="KAK7291219.1"/>
    <property type="molecule type" value="Genomic_DNA"/>
</dbReference>
<dbReference type="InterPro" id="IPR024752">
    <property type="entry name" value="Myb/SANT-like_dom"/>
</dbReference>
<protein>
    <recommendedName>
        <fullName evidence="2">Myb/SANT-like domain-containing protein</fullName>
    </recommendedName>
</protein>
<dbReference type="Proteomes" id="UP001372338">
    <property type="component" value="Unassembled WGS sequence"/>
</dbReference>
<dbReference type="SUPFAM" id="SSF53448">
    <property type="entry name" value="Nucleotide-diphospho-sugar transferases"/>
    <property type="match status" value="1"/>
</dbReference>